<dbReference type="OrthoDB" id="4850at2759"/>
<feature type="region of interest" description="Disordered" evidence="1">
    <location>
        <begin position="50"/>
        <end position="99"/>
    </location>
</feature>
<evidence type="ECO:0000313" key="2">
    <source>
        <dbReference type="EMBL" id="ORY35862.1"/>
    </source>
</evidence>
<gene>
    <name evidence="2" type="ORF">BCR39DRAFT_512657</name>
</gene>
<feature type="compositionally biased region" description="Low complexity" evidence="1">
    <location>
        <begin position="146"/>
        <end position="165"/>
    </location>
</feature>
<dbReference type="InParanoid" id="A0A1Y2BM83"/>
<proteinExistence type="predicted"/>
<keyword evidence="3" id="KW-1185">Reference proteome</keyword>
<protein>
    <submittedName>
        <fullName evidence="2">Uncharacterized protein</fullName>
    </submittedName>
</protein>
<evidence type="ECO:0000313" key="3">
    <source>
        <dbReference type="Proteomes" id="UP000193986"/>
    </source>
</evidence>
<dbReference type="PANTHER" id="PTHR37948:SF1">
    <property type="entry name" value="BLL5189 PROTEIN"/>
    <property type="match status" value="1"/>
</dbReference>
<feature type="compositionally biased region" description="Polar residues" evidence="1">
    <location>
        <begin position="80"/>
        <end position="91"/>
    </location>
</feature>
<dbReference type="Proteomes" id="UP000193986">
    <property type="component" value="Unassembled WGS sequence"/>
</dbReference>
<feature type="region of interest" description="Disordered" evidence="1">
    <location>
        <begin position="112"/>
        <end position="165"/>
    </location>
</feature>
<name>A0A1Y2BM83_9TREE</name>
<reference evidence="2 3" key="1">
    <citation type="submission" date="2016-07" db="EMBL/GenBank/DDBJ databases">
        <title>Pervasive Adenine N6-methylation of Active Genes in Fungi.</title>
        <authorList>
            <consortium name="DOE Joint Genome Institute"/>
            <person name="Mondo S.J."/>
            <person name="Dannebaum R.O."/>
            <person name="Kuo R.C."/>
            <person name="Labutti K."/>
            <person name="Haridas S."/>
            <person name="Kuo A."/>
            <person name="Salamov A."/>
            <person name="Ahrendt S.R."/>
            <person name="Lipzen A."/>
            <person name="Sullivan W."/>
            <person name="Andreopoulos W.B."/>
            <person name="Clum A."/>
            <person name="Lindquist E."/>
            <person name="Daum C."/>
            <person name="Ramamoorthy G.K."/>
            <person name="Gryganskyi A."/>
            <person name="Culley D."/>
            <person name="Magnuson J.K."/>
            <person name="James T.Y."/>
            <person name="O'Malley M.A."/>
            <person name="Stajich J.E."/>
            <person name="Spatafora J.W."/>
            <person name="Visel A."/>
            <person name="Grigoriev I.V."/>
        </authorList>
    </citation>
    <scope>NUCLEOTIDE SEQUENCE [LARGE SCALE GENOMIC DNA]</scope>
    <source>
        <strain evidence="2 3">68-887.2</strain>
    </source>
</reference>
<accession>A0A1Y2BM83</accession>
<dbReference type="STRING" id="71784.A0A1Y2BM83"/>
<sequence length="354" mass="39262">MADTQFARRPLKRIHSTSPLTSRPSSRSGSEELNEIDAYEKERLENIRQRDALLASLGFTPTSNHPPPPKPAKQPKSNKDVSGTRASTRSVISIGPTRRSARVAGLVSKAEYDDLASRSPSPRKPLFAPLPKGRTPQIPAPAVKYSDSSTGPSSPASRPTRSSSGVLQFEGRWSGVFTPNVTPEEMFAGGAFGGSFFIDTYSNVLKTPISSSTDIPSLPFSIPESKKSTYLANPVPDPEVNRFKVRAGQSLQEWEKAGWIWPGDPRGWAQWYVRFWQGRRCEDDERQIRRWLKVAGPTGRFKRALLKKVHQAGGKGAQGLRDENVGRVLRQCLWQWGYELNEHEYDEAMSNGGG</sequence>
<feature type="compositionally biased region" description="Low complexity" evidence="1">
    <location>
        <begin position="16"/>
        <end position="28"/>
    </location>
</feature>
<evidence type="ECO:0000256" key="1">
    <source>
        <dbReference type="SAM" id="MobiDB-lite"/>
    </source>
</evidence>
<organism evidence="2 3">
    <name type="scientific">Naematelia encephala</name>
    <dbReference type="NCBI Taxonomy" id="71784"/>
    <lineage>
        <taxon>Eukaryota</taxon>
        <taxon>Fungi</taxon>
        <taxon>Dikarya</taxon>
        <taxon>Basidiomycota</taxon>
        <taxon>Agaricomycotina</taxon>
        <taxon>Tremellomycetes</taxon>
        <taxon>Tremellales</taxon>
        <taxon>Naemateliaceae</taxon>
        <taxon>Naematelia</taxon>
    </lineage>
</organism>
<feature type="region of interest" description="Disordered" evidence="1">
    <location>
        <begin position="1"/>
        <end position="37"/>
    </location>
</feature>
<dbReference type="AlphaFoldDB" id="A0A1Y2BM83"/>
<dbReference type="PANTHER" id="PTHR37948">
    <property type="entry name" value="ZGC:113208"/>
    <property type="match status" value="1"/>
</dbReference>
<dbReference type="EMBL" id="MCFC01000001">
    <property type="protein sequence ID" value="ORY35862.1"/>
    <property type="molecule type" value="Genomic_DNA"/>
</dbReference>
<comment type="caution">
    <text evidence="2">The sequence shown here is derived from an EMBL/GenBank/DDBJ whole genome shotgun (WGS) entry which is preliminary data.</text>
</comment>